<proteinExistence type="predicted"/>
<accession>A0AAV4QI35</accession>
<name>A0AAV4QI35_CAEEX</name>
<evidence type="ECO:0000313" key="1">
    <source>
        <dbReference type="EMBL" id="GIY08815.1"/>
    </source>
</evidence>
<gene>
    <name evidence="1" type="ORF">CEXT_489431</name>
</gene>
<reference evidence="1 2" key="1">
    <citation type="submission" date="2021-06" db="EMBL/GenBank/DDBJ databases">
        <title>Caerostris extrusa draft genome.</title>
        <authorList>
            <person name="Kono N."/>
            <person name="Arakawa K."/>
        </authorList>
    </citation>
    <scope>NUCLEOTIDE SEQUENCE [LARGE SCALE GENOMIC DNA]</scope>
</reference>
<dbReference type="Proteomes" id="UP001054945">
    <property type="component" value="Unassembled WGS sequence"/>
</dbReference>
<organism evidence="1 2">
    <name type="scientific">Caerostris extrusa</name>
    <name type="common">Bark spider</name>
    <name type="synonym">Caerostris bankana</name>
    <dbReference type="NCBI Taxonomy" id="172846"/>
    <lineage>
        <taxon>Eukaryota</taxon>
        <taxon>Metazoa</taxon>
        <taxon>Ecdysozoa</taxon>
        <taxon>Arthropoda</taxon>
        <taxon>Chelicerata</taxon>
        <taxon>Arachnida</taxon>
        <taxon>Araneae</taxon>
        <taxon>Araneomorphae</taxon>
        <taxon>Entelegynae</taxon>
        <taxon>Araneoidea</taxon>
        <taxon>Araneidae</taxon>
        <taxon>Caerostris</taxon>
    </lineage>
</organism>
<protein>
    <submittedName>
        <fullName evidence="1">Uncharacterized protein</fullName>
    </submittedName>
</protein>
<comment type="caution">
    <text evidence="1">The sequence shown here is derived from an EMBL/GenBank/DDBJ whole genome shotgun (WGS) entry which is preliminary data.</text>
</comment>
<keyword evidence="2" id="KW-1185">Reference proteome</keyword>
<evidence type="ECO:0000313" key="2">
    <source>
        <dbReference type="Proteomes" id="UP001054945"/>
    </source>
</evidence>
<dbReference type="AlphaFoldDB" id="A0AAV4QI35"/>
<dbReference type="EMBL" id="BPLR01006295">
    <property type="protein sequence ID" value="GIY08815.1"/>
    <property type="molecule type" value="Genomic_DNA"/>
</dbReference>
<sequence>MFSLGDTYIWRNNLFGTRFAVENLRKMNCFRVPVTLVCEISNWMPRTGILGNSGIQIFAAFRDYKKWKHETGFAKFDFIE</sequence>